<dbReference type="Proteomes" id="UP001551584">
    <property type="component" value="Unassembled WGS sequence"/>
</dbReference>
<protein>
    <submittedName>
        <fullName evidence="4">Phytase</fullName>
    </submittedName>
</protein>
<evidence type="ECO:0000256" key="2">
    <source>
        <dbReference type="SAM" id="SignalP"/>
    </source>
</evidence>
<sequence length="440" mass="45720">MKTRNSRPRVLSAAALGAAVAVAATTLAAAPPAGASDRFHDGLPGVTPRAETAPVFDDEEGGNADADDPAIWRNAADPDRSLVITAVKEGGLRVYDLDARQVQAVAAPPAPGPEDAPGRFNNVDLVHGLRLSSGRADVAVSSDRGTDRLRFHRIDGGAAGAPPTDVTDAAAPRIFTASQEEVNEERTAYGLAAYTDRRTGRSYAVVSRAGTTEVALLELDATSAGTVTYRKVRTVALPAAFRLPGGGSWSPCGEPGELPQVEGMVVDTRTGTLYAGQEDVGVWRLPADLRGAPRLLDKVREFGVPAAYDEESDECLPAGEDPGLGGARLAADVEGLTLLPGGAGGAGRLIVSSQGDDTFAVYERGRYADGFRVVASGELDGAEECDGAAVLDAPLGSRYPDGLLVVQDGHVSPEDDDREATGFKFVDLAHVEAALGERRS</sequence>
<gene>
    <name evidence="4" type="ORF">AB0D95_06425</name>
</gene>
<dbReference type="Pfam" id="PF02333">
    <property type="entry name" value="Phytase"/>
    <property type="match status" value="2"/>
</dbReference>
<dbReference type="InterPro" id="IPR011042">
    <property type="entry name" value="6-blade_b-propeller_TolB-like"/>
</dbReference>
<feature type="domain" description="BPP" evidence="3">
    <location>
        <begin position="36"/>
        <end position="435"/>
    </location>
</feature>
<dbReference type="PROSITE" id="PS51662">
    <property type="entry name" value="BP_PHYTASE"/>
    <property type="match status" value="1"/>
</dbReference>
<dbReference type="InterPro" id="IPR006311">
    <property type="entry name" value="TAT_signal"/>
</dbReference>
<name>A0ABV3EL29_9ACTN</name>
<evidence type="ECO:0000313" key="5">
    <source>
        <dbReference type="Proteomes" id="UP001551584"/>
    </source>
</evidence>
<keyword evidence="2" id="KW-0732">Signal</keyword>
<reference evidence="4 5" key="1">
    <citation type="submission" date="2024-06" db="EMBL/GenBank/DDBJ databases">
        <title>The Natural Products Discovery Center: Release of the First 8490 Sequenced Strains for Exploring Actinobacteria Biosynthetic Diversity.</title>
        <authorList>
            <person name="Kalkreuter E."/>
            <person name="Kautsar S.A."/>
            <person name="Yang D."/>
            <person name="Bader C.D."/>
            <person name="Teijaro C.N."/>
            <person name="Fluegel L."/>
            <person name="Davis C.M."/>
            <person name="Simpson J.R."/>
            <person name="Lauterbach L."/>
            <person name="Steele A.D."/>
            <person name="Gui C."/>
            <person name="Meng S."/>
            <person name="Li G."/>
            <person name="Viehrig K."/>
            <person name="Ye F."/>
            <person name="Su P."/>
            <person name="Kiefer A.F."/>
            <person name="Nichols A."/>
            <person name="Cepeda A.J."/>
            <person name="Yan W."/>
            <person name="Fan B."/>
            <person name="Jiang Y."/>
            <person name="Adhikari A."/>
            <person name="Zheng C.-J."/>
            <person name="Schuster L."/>
            <person name="Cowan T.M."/>
            <person name="Smanski M.J."/>
            <person name="Chevrette M.G."/>
            <person name="De Carvalho L.P.S."/>
            <person name="Shen B."/>
        </authorList>
    </citation>
    <scope>NUCLEOTIDE SEQUENCE [LARGE SCALE GENOMIC DNA]</scope>
    <source>
        <strain evidence="4 5">NPDC048117</strain>
    </source>
</reference>
<accession>A0ABV3EL29</accession>
<evidence type="ECO:0000259" key="3">
    <source>
        <dbReference type="PROSITE" id="PS51662"/>
    </source>
</evidence>
<feature type="chain" id="PRO_5046004038" evidence="2">
    <location>
        <begin position="24"/>
        <end position="440"/>
    </location>
</feature>
<dbReference type="RefSeq" id="WP_359269583.1">
    <property type="nucleotide sequence ID" value="NZ_JBEZNA010000009.1"/>
</dbReference>
<feature type="signal peptide" evidence="2">
    <location>
        <begin position="1"/>
        <end position="23"/>
    </location>
</feature>
<feature type="compositionally biased region" description="Acidic residues" evidence="1">
    <location>
        <begin position="56"/>
        <end position="68"/>
    </location>
</feature>
<feature type="region of interest" description="Disordered" evidence="1">
    <location>
        <begin position="31"/>
        <end position="68"/>
    </location>
</feature>
<keyword evidence="5" id="KW-1185">Reference proteome</keyword>
<comment type="caution">
    <text evidence="4">The sequence shown here is derived from an EMBL/GenBank/DDBJ whole genome shotgun (WGS) entry which is preliminary data.</text>
</comment>
<dbReference type="SUPFAM" id="SSF50956">
    <property type="entry name" value="Thermostable phytase (3-phytase)"/>
    <property type="match status" value="1"/>
</dbReference>
<dbReference type="EMBL" id="JBEZNA010000009">
    <property type="protein sequence ID" value="MEU9576901.1"/>
    <property type="molecule type" value="Genomic_DNA"/>
</dbReference>
<dbReference type="InterPro" id="IPR003431">
    <property type="entry name" value="B-propeller_Phytase"/>
</dbReference>
<evidence type="ECO:0000313" key="4">
    <source>
        <dbReference type="EMBL" id="MEU9576901.1"/>
    </source>
</evidence>
<dbReference type="PROSITE" id="PS51318">
    <property type="entry name" value="TAT"/>
    <property type="match status" value="1"/>
</dbReference>
<organism evidence="4 5">
    <name type="scientific">Streptomyces chilikensis</name>
    <dbReference type="NCBI Taxonomy" id="1194079"/>
    <lineage>
        <taxon>Bacteria</taxon>
        <taxon>Bacillati</taxon>
        <taxon>Actinomycetota</taxon>
        <taxon>Actinomycetes</taxon>
        <taxon>Kitasatosporales</taxon>
        <taxon>Streptomycetaceae</taxon>
        <taxon>Streptomyces</taxon>
    </lineage>
</organism>
<dbReference type="Gene3D" id="2.120.10.30">
    <property type="entry name" value="TolB, C-terminal domain"/>
    <property type="match status" value="1"/>
</dbReference>
<proteinExistence type="predicted"/>
<evidence type="ECO:0000256" key="1">
    <source>
        <dbReference type="SAM" id="MobiDB-lite"/>
    </source>
</evidence>